<evidence type="ECO:0000256" key="1">
    <source>
        <dbReference type="SAM" id="MobiDB-lite"/>
    </source>
</evidence>
<feature type="compositionally biased region" description="Polar residues" evidence="1">
    <location>
        <begin position="32"/>
        <end position="66"/>
    </location>
</feature>
<sequence length="66" mass="7777">MLKLGLVKHRELQPLGMKEKRRTLQECRRKSMSSGRVKSQRSPRQAQSEWGETRSISINNPELNWN</sequence>
<accession>A0AAV3B2D9</accession>
<proteinExistence type="predicted"/>
<name>A0AAV3B2D9_PYXAD</name>
<evidence type="ECO:0000313" key="3">
    <source>
        <dbReference type="Proteomes" id="UP001181693"/>
    </source>
</evidence>
<organism evidence="2 3">
    <name type="scientific">Pyxicephalus adspersus</name>
    <name type="common">African bullfrog</name>
    <dbReference type="NCBI Taxonomy" id="30357"/>
    <lineage>
        <taxon>Eukaryota</taxon>
        <taxon>Metazoa</taxon>
        <taxon>Chordata</taxon>
        <taxon>Craniata</taxon>
        <taxon>Vertebrata</taxon>
        <taxon>Euteleostomi</taxon>
        <taxon>Amphibia</taxon>
        <taxon>Batrachia</taxon>
        <taxon>Anura</taxon>
        <taxon>Neobatrachia</taxon>
        <taxon>Ranoidea</taxon>
        <taxon>Pyxicephalidae</taxon>
        <taxon>Pyxicephalinae</taxon>
        <taxon>Pyxicephalus</taxon>
    </lineage>
</organism>
<protein>
    <submittedName>
        <fullName evidence="2">Uncharacterized protein</fullName>
    </submittedName>
</protein>
<evidence type="ECO:0000313" key="2">
    <source>
        <dbReference type="EMBL" id="DBA34444.1"/>
    </source>
</evidence>
<dbReference type="AlphaFoldDB" id="A0AAV3B2D9"/>
<reference evidence="2" key="1">
    <citation type="thesis" date="2020" institute="ProQuest LLC" country="789 East Eisenhower Parkway, Ann Arbor, MI, USA">
        <title>Comparative Genomics and Chromosome Evolution.</title>
        <authorList>
            <person name="Mudd A.B."/>
        </authorList>
    </citation>
    <scope>NUCLEOTIDE SEQUENCE</scope>
    <source>
        <strain evidence="2">1538</strain>
        <tissue evidence="2">Blood</tissue>
    </source>
</reference>
<dbReference type="Proteomes" id="UP001181693">
    <property type="component" value="Unassembled WGS sequence"/>
</dbReference>
<dbReference type="EMBL" id="DYDO01000001">
    <property type="protein sequence ID" value="DBA34444.1"/>
    <property type="molecule type" value="Genomic_DNA"/>
</dbReference>
<keyword evidence="3" id="KW-1185">Reference proteome</keyword>
<comment type="caution">
    <text evidence="2">The sequence shown here is derived from an EMBL/GenBank/DDBJ whole genome shotgun (WGS) entry which is preliminary data.</text>
</comment>
<gene>
    <name evidence="2" type="ORF">GDO54_002003</name>
</gene>
<feature type="region of interest" description="Disordered" evidence="1">
    <location>
        <begin position="16"/>
        <end position="66"/>
    </location>
</feature>